<accession>A0A9P5TNA5</accession>
<comment type="similarity">
    <text evidence="1">Belongs to the PPR family. P subfamily.</text>
</comment>
<dbReference type="Gene3D" id="1.25.40.10">
    <property type="entry name" value="Tetratricopeptide repeat domain"/>
    <property type="match status" value="1"/>
</dbReference>
<dbReference type="Proteomes" id="UP000724874">
    <property type="component" value="Unassembled WGS sequence"/>
</dbReference>
<name>A0A9P5TNA5_GYMJU</name>
<reference evidence="2" key="1">
    <citation type="submission" date="2020-11" db="EMBL/GenBank/DDBJ databases">
        <authorList>
            <consortium name="DOE Joint Genome Institute"/>
            <person name="Ahrendt S."/>
            <person name="Riley R."/>
            <person name="Andreopoulos W."/>
            <person name="LaButti K."/>
            <person name="Pangilinan J."/>
            <person name="Ruiz-duenas F.J."/>
            <person name="Barrasa J.M."/>
            <person name="Sanchez-Garcia M."/>
            <person name="Camarero S."/>
            <person name="Miyauchi S."/>
            <person name="Serrano A."/>
            <person name="Linde D."/>
            <person name="Babiker R."/>
            <person name="Drula E."/>
            <person name="Ayuso-Fernandez I."/>
            <person name="Pacheco R."/>
            <person name="Padilla G."/>
            <person name="Ferreira P."/>
            <person name="Barriuso J."/>
            <person name="Kellner H."/>
            <person name="Castanera R."/>
            <person name="Alfaro M."/>
            <person name="Ramirez L."/>
            <person name="Pisabarro A.G."/>
            <person name="Kuo A."/>
            <person name="Tritt A."/>
            <person name="Lipzen A."/>
            <person name="He G."/>
            <person name="Yan M."/>
            <person name="Ng V."/>
            <person name="Cullen D."/>
            <person name="Martin F."/>
            <person name="Rosso M.-N."/>
            <person name="Henrissat B."/>
            <person name="Hibbett D."/>
            <person name="Martinez A.T."/>
            <person name="Grigoriev I.V."/>
        </authorList>
    </citation>
    <scope>NUCLEOTIDE SEQUENCE</scope>
    <source>
        <strain evidence="2">AH 44721</strain>
    </source>
</reference>
<protein>
    <submittedName>
        <fullName evidence="2">Uncharacterized protein</fullName>
    </submittedName>
</protein>
<dbReference type="EMBL" id="JADNYJ010000047">
    <property type="protein sequence ID" value="KAF8900442.1"/>
    <property type="molecule type" value="Genomic_DNA"/>
</dbReference>
<comment type="caution">
    <text evidence="2">The sequence shown here is derived from an EMBL/GenBank/DDBJ whole genome shotgun (WGS) entry which is preliminary data.</text>
</comment>
<dbReference type="OrthoDB" id="185373at2759"/>
<dbReference type="InterPro" id="IPR002885">
    <property type="entry name" value="PPR_rpt"/>
</dbReference>
<keyword evidence="3" id="KW-1185">Reference proteome</keyword>
<dbReference type="PANTHER" id="PTHR46128">
    <property type="entry name" value="MITOCHONDRIAL GROUP I INTRON SPLICING FACTOR CCM1"/>
    <property type="match status" value="1"/>
</dbReference>
<dbReference type="Pfam" id="PF01535">
    <property type="entry name" value="PPR"/>
    <property type="match status" value="1"/>
</dbReference>
<gene>
    <name evidence="2" type="ORF">CPB84DRAFT_1815387</name>
</gene>
<dbReference type="PANTHER" id="PTHR46128:SF329">
    <property type="entry name" value="MITOCHONDRIAL GROUP I INTRON SPLICING FACTOR DMR1"/>
    <property type="match status" value="1"/>
</dbReference>
<dbReference type="AlphaFoldDB" id="A0A9P5TNA5"/>
<evidence type="ECO:0000313" key="2">
    <source>
        <dbReference type="EMBL" id="KAF8900442.1"/>
    </source>
</evidence>
<organism evidence="2 3">
    <name type="scientific">Gymnopilus junonius</name>
    <name type="common">Spectacular rustgill mushroom</name>
    <name type="synonym">Gymnopilus spectabilis subsp. junonius</name>
    <dbReference type="NCBI Taxonomy" id="109634"/>
    <lineage>
        <taxon>Eukaryota</taxon>
        <taxon>Fungi</taxon>
        <taxon>Dikarya</taxon>
        <taxon>Basidiomycota</taxon>
        <taxon>Agaricomycotina</taxon>
        <taxon>Agaricomycetes</taxon>
        <taxon>Agaricomycetidae</taxon>
        <taxon>Agaricales</taxon>
        <taxon>Agaricineae</taxon>
        <taxon>Hymenogastraceae</taxon>
        <taxon>Gymnopilus</taxon>
    </lineage>
</organism>
<proteinExistence type="inferred from homology"/>
<evidence type="ECO:0000313" key="3">
    <source>
        <dbReference type="Proteomes" id="UP000724874"/>
    </source>
</evidence>
<dbReference type="InterPro" id="IPR011990">
    <property type="entry name" value="TPR-like_helical_dom_sf"/>
</dbReference>
<evidence type="ECO:0000256" key="1">
    <source>
        <dbReference type="ARBA" id="ARBA00007626"/>
    </source>
</evidence>
<sequence>MVGSAGEDTYGLEICTQRISTTLTPVFKLLAHLSSSSSDNGAKKYIENLYRATRNPLWHLLDTLHARTDGVYPYNALHDNYVSMENFKKWERVLSQVDIEAAVATLLELGYQVAGFSSSSSKAIPSWVVLSLVRFKVKSAAHADGPLMDLVFTHIGSAASDVKAPLLILTAYQLGRFNLLLPLRRVLHAFLEFDIPIESREQQYNAFLHALSTITFRSVENANNVNAVLKKMDELSLKLSSSTYDALLRDQFATFLLAKSLFVRMVDEGRTPTYYQLESVLRVFTEQGQMDLAERFFDAIHLLAEEPIVEAAKNPRIRANALMLNSFQTRKKAAKYTHYPVAPEDGHSTSPNVPPSVPQGTGKGNGDIYAQTAAFHVAAKDLSTATSHLFGIFNSLPGEPNIVTYTILIRGLLARREFRKADIFFSKLSKTKRRDLVMDIEALTAGVQAYTRNGKPHEAFHLLEKYAVKPELNLNGAVRKTEDGDGDPSLPKVEITTISVNEFLVALNRSERPDVVFRLWDHMGTLYAVQPNSTTLSILLQGARLAYRKDDSLAGVVAKLKMLNPFKSTRSKYSDSERFKRVQAVDEVISCVGHPSRGGLRKYTDGMWRGLEPVEYARKVFLQVLWGNDAQSPGGGRLSGVESPADATRIAYDDDASSSLGIPDLAPKKFTFHPPPDLLTPAGKSYYPSIIITNNNFFNYIALLGVSSRANEIPLTLAWMRELGVQPSESTLAMVLVLWFEVSAQAPLVEKWSGRDEYWRLRNWVAEWVGEKRVPGDEVLG</sequence>
<dbReference type="InterPro" id="IPR050872">
    <property type="entry name" value="PPR_P_subfamily"/>
</dbReference>